<accession>R0FIK2</accession>
<evidence type="ECO:0000313" key="2">
    <source>
        <dbReference type="Proteomes" id="UP000029121"/>
    </source>
</evidence>
<proteinExistence type="predicted"/>
<reference evidence="2" key="1">
    <citation type="journal article" date="2013" name="Nat. Genet.">
        <title>The Capsella rubella genome and the genomic consequences of rapid mating system evolution.</title>
        <authorList>
            <person name="Slotte T."/>
            <person name="Hazzouri K.M."/>
            <person name="Agren J.A."/>
            <person name="Koenig D."/>
            <person name="Maumus F."/>
            <person name="Guo Y.L."/>
            <person name="Steige K."/>
            <person name="Platts A.E."/>
            <person name="Escobar J.S."/>
            <person name="Newman L.K."/>
            <person name="Wang W."/>
            <person name="Mandakova T."/>
            <person name="Vello E."/>
            <person name="Smith L.M."/>
            <person name="Henz S.R."/>
            <person name="Steffen J."/>
            <person name="Takuno S."/>
            <person name="Brandvain Y."/>
            <person name="Coop G."/>
            <person name="Andolfatto P."/>
            <person name="Hu T.T."/>
            <person name="Blanchette M."/>
            <person name="Clark R.M."/>
            <person name="Quesneville H."/>
            <person name="Nordborg M."/>
            <person name="Gaut B.S."/>
            <person name="Lysak M.A."/>
            <person name="Jenkins J."/>
            <person name="Grimwood J."/>
            <person name="Chapman J."/>
            <person name="Prochnik S."/>
            <person name="Shu S."/>
            <person name="Rokhsar D."/>
            <person name="Schmutz J."/>
            <person name="Weigel D."/>
            <person name="Wright S.I."/>
        </authorList>
    </citation>
    <scope>NUCLEOTIDE SEQUENCE [LARGE SCALE GENOMIC DNA]</scope>
    <source>
        <strain evidence="2">cv. Monte Gargano</strain>
    </source>
</reference>
<dbReference type="AlphaFoldDB" id="R0FIK2"/>
<dbReference type="EMBL" id="KB870810">
    <property type="protein sequence ID" value="EOA21876.1"/>
    <property type="molecule type" value="Genomic_DNA"/>
</dbReference>
<protein>
    <submittedName>
        <fullName evidence="1">Uncharacterized protein</fullName>
    </submittedName>
</protein>
<name>R0FIK2_9BRAS</name>
<dbReference type="Proteomes" id="UP000029121">
    <property type="component" value="Unassembled WGS sequence"/>
</dbReference>
<keyword evidence="2" id="KW-1185">Reference proteome</keyword>
<gene>
    <name evidence="1" type="ORF">CARUB_v10002353mg</name>
</gene>
<sequence length="88" mass="10713">MWKIQKKTKWFHSVEMSTKAITIYLLPPLTKSETKENRRRDPTKIRCYKVNNFGMRRKTKQRLKMTKLKTVSFFLCTMNDEKPKIEEK</sequence>
<evidence type="ECO:0000313" key="1">
    <source>
        <dbReference type="EMBL" id="EOA21876.1"/>
    </source>
</evidence>
<organism evidence="1 2">
    <name type="scientific">Capsella rubella</name>
    <dbReference type="NCBI Taxonomy" id="81985"/>
    <lineage>
        <taxon>Eukaryota</taxon>
        <taxon>Viridiplantae</taxon>
        <taxon>Streptophyta</taxon>
        <taxon>Embryophyta</taxon>
        <taxon>Tracheophyta</taxon>
        <taxon>Spermatophyta</taxon>
        <taxon>Magnoliopsida</taxon>
        <taxon>eudicotyledons</taxon>
        <taxon>Gunneridae</taxon>
        <taxon>Pentapetalae</taxon>
        <taxon>rosids</taxon>
        <taxon>malvids</taxon>
        <taxon>Brassicales</taxon>
        <taxon>Brassicaceae</taxon>
        <taxon>Camelineae</taxon>
        <taxon>Capsella</taxon>
    </lineage>
</organism>